<organism evidence="3 4">
    <name type="scientific">Algoriphagus ornithinivorans</name>
    <dbReference type="NCBI Taxonomy" id="226506"/>
    <lineage>
        <taxon>Bacteria</taxon>
        <taxon>Pseudomonadati</taxon>
        <taxon>Bacteroidota</taxon>
        <taxon>Cytophagia</taxon>
        <taxon>Cytophagales</taxon>
        <taxon>Cyclobacteriaceae</taxon>
        <taxon>Algoriphagus</taxon>
    </lineage>
</organism>
<dbReference type="InterPro" id="IPR025948">
    <property type="entry name" value="HTH-like_dom"/>
</dbReference>
<dbReference type="InterPro" id="IPR012337">
    <property type="entry name" value="RNaseH-like_sf"/>
</dbReference>
<evidence type="ECO:0000313" key="4">
    <source>
        <dbReference type="Proteomes" id="UP000199564"/>
    </source>
</evidence>
<protein>
    <submittedName>
        <fullName evidence="3">Putative transposase</fullName>
    </submittedName>
</protein>
<keyword evidence="4" id="KW-1185">Reference proteome</keyword>
<evidence type="ECO:0000259" key="2">
    <source>
        <dbReference type="PROSITE" id="PS50994"/>
    </source>
</evidence>
<dbReference type="STRING" id="226506.SAMN04488519_103260"/>
<gene>
    <name evidence="3" type="ORF">SAMN04488519_103260</name>
</gene>
<dbReference type="Pfam" id="PF13276">
    <property type="entry name" value="HTH_21"/>
    <property type="match status" value="1"/>
</dbReference>
<reference evidence="4" key="1">
    <citation type="submission" date="2016-10" db="EMBL/GenBank/DDBJ databases">
        <authorList>
            <person name="Varghese N."/>
            <person name="Submissions S."/>
        </authorList>
    </citation>
    <scope>NUCLEOTIDE SEQUENCE [LARGE SCALE GENOMIC DNA]</scope>
    <source>
        <strain evidence="4">DSM 15282</strain>
    </source>
</reference>
<sequence length="331" mass="38593">MEKEIWRHGSSGAQKAQRAGGGKPETQADVCGAGPGQQDSQRCSRKKVLSPADRKERVDYILESYPVGISRACGLIEYSRSTFYYKPVKNDLKVVDTVREYADRFGQYGFWLLYKRMRKEGIIWNHKRVYGIYKLLQLSMRRKGKRRVPARVKEPLVQPELVNSSWSMDFMSDSLLSGQRFRTLNILDDFNREALHIEISASLPSLRVVRVLEELKEWRGLPSQIRVDNGPEFIAEPLRTWAETNQVKLLFIQPGKPMQNAFVERFNKTYRTEVLNYYSFISLEEVRDVTREWLEDYNHHRPHGSLNNCSPVEFAKQWALTVDNFSEVIHN</sequence>
<dbReference type="AlphaFoldDB" id="A0A1I5E342"/>
<dbReference type="InterPro" id="IPR048020">
    <property type="entry name" value="Transpos_IS3"/>
</dbReference>
<dbReference type="SUPFAM" id="SSF53098">
    <property type="entry name" value="Ribonuclease H-like"/>
    <property type="match status" value="1"/>
</dbReference>
<proteinExistence type="predicted"/>
<dbReference type="PROSITE" id="PS50994">
    <property type="entry name" value="INTEGRASE"/>
    <property type="match status" value="1"/>
</dbReference>
<name>A0A1I5E342_9BACT</name>
<dbReference type="PANTHER" id="PTHR47515:SF2">
    <property type="entry name" value="INTEGRASE CORE DOMAIN PROTEIN"/>
    <property type="match status" value="1"/>
</dbReference>
<dbReference type="Proteomes" id="UP000199564">
    <property type="component" value="Unassembled WGS sequence"/>
</dbReference>
<dbReference type="NCBIfam" id="NF033516">
    <property type="entry name" value="transpos_IS3"/>
    <property type="match status" value="1"/>
</dbReference>
<dbReference type="GO" id="GO:0003676">
    <property type="term" value="F:nucleic acid binding"/>
    <property type="evidence" value="ECO:0007669"/>
    <property type="project" value="InterPro"/>
</dbReference>
<dbReference type="InterPro" id="IPR036397">
    <property type="entry name" value="RNaseH_sf"/>
</dbReference>
<dbReference type="GO" id="GO:0015074">
    <property type="term" value="P:DNA integration"/>
    <property type="evidence" value="ECO:0007669"/>
    <property type="project" value="InterPro"/>
</dbReference>
<feature type="region of interest" description="Disordered" evidence="1">
    <location>
        <begin position="1"/>
        <end position="48"/>
    </location>
</feature>
<dbReference type="PANTHER" id="PTHR47515">
    <property type="entry name" value="LOW CALCIUM RESPONSE LOCUS PROTEIN T"/>
    <property type="match status" value="1"/>
</dbReference>
<evidence type="ECO:0000313" key="3">
    <source>
        <dbReference type="EMBL" id="SFO05700.1"/>
    </source>
</evidence>
<dbReference type="Pfam" id="PF13683">
    <property type="entry name" value="rve_3"/>
    <property type="match status" value="1"/>
</dbReference>
<dbReference type="InterPro" id="IPR001584">
    <property type="entry name" value="Integrase_cat-core"/>
</dbReference>
<dbReference type="EMBL" id="FOVW01000003">
    <property type="protein sequence ID" value="SFO05700.1"/>
    <property type="molecule type" value="Genomic_DNA"/>
</dbReference>
<feature type="domain" description="Integrase catalytic" evidence="2">
    <location>
        <begin position="155"/>
        <end position="319"/>
    </location>
</feature>
<feature type="compositionally biased region" description="Low complexity" evidence="1">
    <location>
        <begin position="9"/>
        <end position="18"/>
    </location>
</feature>
<evidence type="ECO:0000256" key="1">
    <source>
        <dbReference type="SAM" id="MobiDB-lite"/>
    </source>
</evidence>
<accession>A0A1I5E342</accession>
<dbReference type="Gene3D" id="3.30.420.10">
    <property type="entry name" value="Ribonuclease H-like superfamily/Ribonuclease H"/>
    <property type="match status" value="1"/>
</dbReference>